<protein>
    <submittedName>
        <fullName evidence="1">Uncharacterized protein</fullName>
    </submittedName>
</protein>
<accession>X6LCF8</accession>
<organism evidence="1 2">
    <name type="scientific">Reticulomyxa filosa</name>
    <dbReference type="NCBI Taxonomy" id="46433"/>
    <lineage>
        <taxon>Eukaryota</taxon>
        <taxon>Sar</taxon>
        <taxon>Rhizaria</taxon>
        <taxon>Retaria</taxon>
        <taxon>Foraminifera</taxon>
        <taxon>Monothalamids</taxon>
        <taxon>Reticulomyxidae</taxon>
        <taxon>Reticulomyxa</taxon>
    </lineage>
</organism>
<dbReference type="Proteomes" id="UP000023152">
    <property type="component" value="Unassembled WGS sequence"/>
</dbReference>
<keyword evidence="2" id="KW-1185">Reference proteome</keyword>
<reference evidence="1 2" key="1">
    <citation type="journal article" date="2013" name="Curr. Biol.">
        <title>The Genome of the Foraminiferan Reticulomyxa filosa.</title>
        <authorList>
            <person name="Glockner G."/>
            <person name="Hulsmann N."/>
            <person name="Schleicher M."/>
            <person name="Noegel A.A."/>
            <person name="Eichinger L."/>
            <person name="Gallinger C."/>
            <person name="Pawlowski J."/>
            <person name="Sierra R."/>
            <person name="Euteneuer U."/>
            <person name="Pillet L."/>
            <person name="Moustafa A."/>
            <person name="Platzer M."/>
            <person name="Groth M."/>
            <person name="Szafranski K."/>
            <person name="Schliwa M."/>
        </authorList>
    </citation>
    <scope>NUCLEOTIDE SEQUENCE [LARGE SCALE GENOMIC DNA]</scope>
</reference>
<evidence type="ECO:0000313" key="1">
    <source>
        <dbReference type="EMBL" id="ETN98806.1"/>
    </source>
</evidence>
<sequence>MKVYLFEEECLQKYLKQSNGKCPIQQHNIIANLKNNTKYIKKKEEFENYQYVIHFRKTSFSCPTCKKNHSYLIVYISHYQSVIINQIISQDLQMGQVNKEIMNVISRDIFIYVYWRF</sequence>
<dbReference type="OrthoDB" id="1630758at2759"/>
<evidence type="ECO:0000313" key="2">
    <source>
        <dbReference type="Proteomes" id="UP000023152"/>
    </source>
</evidence>
<gene>
    <name evidence="1" type="ORF">RFI_38681</name>
</gene>
<dbReference type="EMBL" id="ASPP01045752">
    <property type="protein sequence ID" value="ETN98806.1"/>
    <property type="molecule type" value="Genomic_DNA"/>
</dbReference>
<dbReference type="AlphaFoldDB" id="X6LCF8"/>
<comment type="caution">
    <text evidence="1">The sequence shown here is derived from an EMBL/GenBank/DDBJ whole genome shotgun (WGS) entry which is preliminary data.</text>
</comment>
<name>X6LCF8_RETFI</name>
<proteinExistence type="predicted"/>